<dbReference type="Proteomes" id="UP001178888">
    <property type="component" value="Unassembled WGS sequence"/>
</dbReference>
<sequence>MGISRFSVNGSWQGDRNGTGHIEAAGLDITASVPKEFDGPGIGSSPEELLIAASNNCYMITLAAMISNRKIEGVSFEVVSEGIVDKIDGKLKFKQINHKPTIYINPDAEVTVEKLEELAVRAEKACFISNTLRCSIEFSVQPKVIVK</sequence>
<dbReference type="RefSeq" id="WP_133333441.1">
    <property type="nucleotide sequence ID" value="NZ_JAVGVR010000001.1"/>
</dbReference>
<gene>
    <name evidence="2" type="ORF">E2K98_06485</name>
    <name evidence="1" type="ORF">RCG21_14105</name>
</gene>
<evidence type="ECO:0000313" key="2">
    <source>
        <dbReference type="EMBL" id="TDK63097.1"/>
    </source>
</evidence>
<reference evidence="2 3" key="1">
    <citation type="submission" date="2019-03" db="EMBL/GenBank/DDBJ databases">
        <title>Bacillus niacini sp. nov. a Nicotinate-Metabolizing Mesophile Isolated from Soil.</title>
        <authorList>
            <person name="Zhang G."/>
        </authorList>
    </citation>
    <scope>NUCLEOTIDE SEQUENCE [LARGE SCALE GENOMIC DNA]</scope>
    <source>
        <strain evidence="2 3">WN066</strain>
    </source>
</reference>
<dbReference type="Pfam" id="PF02566">
    <property type="entry name" value="OsmC"/>
    <property type="match status" value="1"/>
</dbReference>
<dbReference type="SUPFAM" id="SSF82784">
    <property type="entry name" value="OsmC-like"/>
    <property type="match status" value="1"/>
</dbReference>
<dbReference type="EMBL" id="JAVGVR010000001">
    <property type="protein sequence ID" value="MDQ6597478.1"/>
    <property type="molecule type" value="Genomic_DNA"/>
</dbReference>
<dbReference type="InterPro" id="IPR015946">
    <property type="entry name" value="KH_dom-like_a/b"/>
</dbReference>
<dbReference type="InterPro" id="IPR003718">
    <property type="entry name" value="OsmC/Ohr_fam"/>
</dbReference>
<evidence type="ECO:0000313" key="1">
    <source>
        <dbReference type="EMBL" id="MDQ6597478.1"/>
    </source>
</evidence>
<comment type="caution">
    <text evidence="2">The sequence shown here is derived from an EMBL/GenBank/DDBJ whole genome shotgun (WGS) entry which is preliminary data.</text>
</comment>
<protein>
    <submittedName>
        <fullName evidence="1">OsmC family protein</fullName>
    </submittedName>
</protein>
<reference evidence="1" key="2">
    <citation type="submission" date="2023-08" db="EMBL/GenBank/DDBJ databases">
        <title>Nitrogen cycling bacteria in agricultural field soils.</title>
        <authorList>
            <person name="Jang J."/>
        </authorList>
    </citation>
    <scope>NUCLEOTIDE SEQUENCE</scope>
    <source>
        <strain evidence="1">PS3-36</strain>
    </source>
</reference>
<accession>A0A4R5VVP4</accession>
<evidence type="ECO:0000313" key="4">
    <source>
        <dbReference type="Proteomes" id="UP001178888"/>
    </source>
</evidence>
<organism evidence="2 3">
    <name type="scientific">Bacillus salipaludis</name>
    <dbReference type="NCBI Taxonomy" id="2547811"/>
    <lineage>
        <taxon>Bacteria</taxon>
        <taxon>Bacillati</taxon>
        <taxon>Bacillota</taxon>
        <taxon>Bacilli</taxon>
        <taxon>Bacillales</taxon>
        <taxon>Bacillaceae</taxon>
        <taxon>Bacillus</taxon>
    </lineage>
</organism>
<keyword evidence="4" id="KW-1185">Reference proteome</keyword>
<dbReference type="EMBL" id="SMYO01000003">
    <property type="protein sequence ID" value="TDK63097.1"/>
    <property type="molecule type" value="Genomic_DNA"/>
</dbReference>
<dbReference type="InterPro" id="IPR036102">
    <property type="entry name" value="OsmC/Ohrsf"/>
</dbReference>
<dbReference type="AlphaFoldDB" id="A0A4R5VVP4"/>
<dbReference type="InterPro" id="IPR052707">
    <property type="entry name" value="OsmC_Ohr_Peroxiredoxin"/>
</dbReference>
<proteinExistence type="predicted"/>
<dbReference type="PANTHER" id="PTHR42830">
    <property type="entry name" value="OSMOTICALLY INDUCIBLE FAMILY PROTEIN"/>
    <property type="match status" value="1"/>
</dbReference>
<name>A0A4R5VVP4_9BACI</name>
<dbReference type="PANTHER" id="PTHR42830:SF2">
    <property type="entry name" value="OSMC_OHR FAMILY PROTEIN"/>
    <property type="match status" value="1"/>
</dbReference>
<dbReference type="Gene3D" id="3.30.300.20">
    <property type="match status" value="1"/>
</dbReference>
<evidence type="ECO:0000313" key="3">
    <source>
        <dbReference type="Proteomes" id="UP000295132"/>
    </source>
</evidence>
<dbReference type="Proteomes" id="UP000295132">
    <property type="component" value="Unassembled WGS sequence"/>
</dbReference>